<evidence type="ECO:0000256" key="7">
    <source>
        <dbReference type="SAM" id="Coils"/>
    </source>
</evidence>
<dbReference type="GO" id="GO:0003677">
    <property type="term" value="F:DNA binding"/>
    <property type="evidence" value="ECO:0007669"/>
    <property type="project" value="UniProtKB-KW"/>
</dbReference>
<keyword evidence="4" id="KW-0238">DNA-binding</keyword>
<dbReference type="EMBL" id="GBXI01017503">
    <property type="protein sequence ID" value="JAC96788.1"/>
    <property type="molecule type" value="Transcribed_RNA"/>
</dbReference>
<evidence type="ECO:0000256" key="3">
    <source>
        <dbReference type="ARBA" id="ARBA00023015"/>
    </source>
</evidence>
<keyword evidence="3" id="KW-0805">Transcription regulation</keyword>
<protein>
    <recommendedName>
        <fullName evidence="2">Regulatory protein zeste</fullName>
    </recommendedName>
</protein>
<evidence type="ECO:0000256" key="4">
    <source>
        <dbReference type="ARBA" id="ARBA00023125"/>
    </source>
</evidence>
<accession>A0A0A1WCW8</accession>
<reference evidence="9" key="1">
    <citation type="submission" date="2014-11" db="EMBL/GenBank/DDBJ databases">
        <authorList>
            <person name="Geib S."/>
        </authorList>
    </citation>
    <scope>NUCLEOTIDE SEQUENCE</scope>
</reference>
<evidence type="ECO:0000256" key="5">
    <source>
        <dbReference type="ARBA" id="ARBA00023163"/>
    </source>
</evidence>
<reference evidence="9" key="2">
    <citation type="journal article" date="2015" name="Gigascience">
        <title>Reconstructing a comprehensive transcriptome assembly of a white-pupal translocated strain of the pest fruit fly Bactrocera cucurbitae.</title>
        <authorList>
            <person name="Sim S.B."/>
            <person name="Calla B."/>
            <person name="Hall B."/>
            <person name="DeRego T."/>
            <person name="Geib S.M."/>
        </authorList>
    </citation>
    <scope>NUCLEOTIDE SEQUENCE</scope>
</reference>
<evidence type="ECO:0000313" key="9">
    <source>
        <dbReference type="EMBL" id="JAC96788.1"/>
    </source>
</evidence>
<comment type="subunit">
    <text evidence="1">Self-associates forming complexes of several hundred monomers.</text>
</comment>
<evidence type="ECO:0000256" key="6">
    <source>
        <dbReference type="ARBA" id="ARBA00025466"/>
    </source>
</evidence>
<proteinExistence type="predicted"/>
<keyword evidence="7" id="KW-0175">Coiled coil</keyword>
<dbReference type="InterPro" id="IPR028002">
    <property type="entry name" value="Myb_DNA-bind_5"/>
</dbReference>
<dbReference type="GeneID" id="105215061"/>
<organism evidence="9">
    <name type="scientific">Zeugodacus cucurbitae</name>
    <name type="common">Melon fruit fly</name>
    <name type="synonym">Bactrocera cucurbitae</name>
    <dbReference type="NCBI Taxonomy" id="28588"/>
    <lineage>
        <taxon>Eukaryota</taxon>
        <taxon>Metazoa</taxon>
        <taxon>Ecdysozoa</taxon>
        <taxon>Arthropoda</taxon>
        <taxon>Hexapoda</taxon>
        <taxon>Insecta</taxon>
        <taxon>Pterygota</taxon>
        <taxon>Neoptera</taxon>
        <taxon>Endopterygota</taxon>
        <taxon>Diptera</taxon>
        <taxon>Brachycera</taxon>
        <taxon>Muscomorpha</taxon>
        <taxon>Tephritoidea</taxon>
        <taxon>Tephritidae</taxon>
        <taxon>Zeugodacus</taxon>
        <taxon>Zeugodacus</taxon>
    </lineage>
</organism>
<sequence>MGRHKSRAQEAIMVNFMQKHTDLASGMISDKRHRNNLWTLLTNRLNTRGPPRKSPERWKKVWVDWRSSIKRKIIQEKNEAAASDQLHSRKTFLSPTEYELAHICGFLEKDEDGYVQYLNDDTYYDGSVASIGDVETANESISQMNTYLDSDADVHATSKKEDFTKHYSTGIAVIKEELILDDTDNEMPMDSDAGSTNCDLTERNNSETECLTVEHFAICDITPKEIKHEIEDSDVERQLKDRRSTNSTEKVKRFKVESDEGLVSLITQQTILMQTVTELIKENAKGQTESLRVMKDIRHGLKDMSESIKKLNEATAEQLKEQRRHNYEIEKLRREEMLLKKQQLELNELEMFKKA</sequence>
<dbReference type="Pfam" id="PF13873">
    <property type="entry name" value="Myb_DNA-bind_5"/>
    <property type="match status" value="1"/>
</dbReference>
<feature type="coiled-coil region" evidence="7">
    <location>
        <begin position="301"/>
        <end position="349"/>
    </location>
</feature>
<comment type="function">
    <text evidence="6">Involved in transvection phenomena (= synapsis-dependent gene expression), where the synaptic pairing of chromosomes carrying genes with which zeste interacts influences the expression of these genes. Zeste binds to DNA and stimulates transcription from a nearby promoter.</text>
</comment>
<evidence type="ECO:0000256" key="1">
    <source>
        <dbReference type="ARBA" id="ARBA00011764"/>
    </source>
</evidence>
<gene>
    <name evidence="9" type="primary">Ankrd17</name>
    <name evidence="9" type="ORF">g.8590</name>
</gene>
<feature type="domain" description="Myb/SANT-like DNA-binding" evidence="8">
    <location>
        <begin position="6"/>
        <end position="74"/>
    </location>
</feature>
<dbReference type="AlphaFoldDB" id="A0A0A1WCW8"/>
<evidence type="ECO:0000259" key="8">
    <source>
        <dbReference type="Pfam" id="PF13873"/>
    </source>
</evidence>
<keyword evidence="5" id="KW-0804">Transcription</keyword>
<dbReference type="OrthoDB" id="8053018at2759"/>
<name>A0A0A1WCW8_ZEUCU</name>
<evidence type="ECO:0000256" key="2">
    <source>
        <dbReference type="ARBA" id="ARBA00016807"/>
    </source>
</evidence>